<dbReference type="RefSeq" id="WP_206587449.1">
    <property type="nucleotide sequence ID" value="NZ_JAFKCU010000003.1"/>
</dbReference>
<dbReference type="Pfam" id="PF07883">
    <property type="entry name" value="Cupin_2"/>
    <property type="match status" value="1"/>
</dbReference>
<dbReference type="PANTHER" id="PTHR43280">
    <property type="entry name" value="ARAC-FAMILY TRANSCRIPTIONAL REGULATOR"/>
    <property type="match status" value="1"/>
</dbReference>
<dbReference type="InterPro" id="IPR014710">
    <property type="entry name" value="RmlC-like_jellyroll"/>
</dbReference>
<dbReference type="SUPFAM" id="SSF51182">
    <property type="entry name" value="RmlC-like cupins"/>
    <property type="match status" value="1"/>
</dbReference>
<dbReference type="InterPro" id="IPR018062">
    <property type="entry name" value="HTH_AraC-typ_CS"/>
</dbReference>
<dbReference type="Gene3D" id="1.10.10.60">
    <property type="entry name" value="Homeodomain-like"/>
    <property type="match status" value="2"/>
</dbReference>
<keyword evidence="2" id="KW-0238">DNA-binding</keyword>
<evidence type="ECO:0000313" key="6">
    <source>
        <dbReference type="Proteomes" id="UP000664480"/>
    </source>
</evidence>
<dbReference type="InterPro" id="IPR009057">
    <property type="entry name" value="Homeodomain-like_sf"/>
</dbReference>
<gene>
    <name evidence="5" type="ORF">J0A69_15145</name>
</gene>
<dbReference type="PROSITE" id="PS01124">
    <property type="entry name" value="HTH_ARAC_FAMILY_2"/>
    <property type="match status" value="1"/>
</dbReference>
<dbReference type="InterPro" id="IPR011051">
    <property type="entry name" value="RmlC_Cupin_sf"/>
</dbReference>
<evidence type="ECO:0000313" key="5">
    <source>
        <dbReference type="EMBL" id="MBN7816783.1"/>
    </source>
</evidence>
<keyword evidence="1" id="KW-0805">Transcription regulation</keyword>
<dbReference type="EMBL" id="JAFKCU010000003">
    <property type="protein sequence ID" value="MBN7816783.1"/>
    <property type="molecule type" value="Genomic_DNA"/>
</dbReference>
<dbReference type="InterPro" id="IPR018060">
    <property type="entry name" value="HTH_AraC"/>
</dbReference>
<proteinExistence type="predicted"/>
<feature type="domain" description="HTH araC/xylS-type" evidence="4">
    <location>
        <begin position="187"/>
        <end position="285"/>
    </location>
</feature>
<keyword evidence="3" id="KW-0804">Transcription</keyword>
<accession>A0ABS3CI57</accession>
<dbReference type="SUPFAM" id="SSF46689">
    <property type="entry name" value="Homeodomain-like"/>
    <property type="match status" value="2"/>
</dbReference>
<protein>
    <submittedName>
        <fullName evidence="5">AraC family transcriptional regulator</fullName>
    </submittedName>
</protein>
<dbReference type="Proteomes" id="UP000664480">
    <property type="component" value="Unassembled WGS sequence"/>
</dbReference>
<dbReference type="PROSITE" id="PS00041">
    <property type="entry name" value="HTH_ARAC_FAMILY_1"/>
    <property type="match status" value="1"/>
</dbReference>
<reference evidence="5 6" key="1">
    <citation type="submission" date="2021-03" db="EMBL/GenBank/DDBJ databases">
        <title>novel species isolated from a fishpond in China.</title>
        <authorList>
            <person name="Lu H."/>
            <person name="Cai Z."/>
        </authorList>
    </citation>
    <scope>NUCLEOTIDE SEQUENCE [LARGE SCALE GENOMIC DNA]</scope>
    <source>
        <strain evidence="5 6">YJ13C</strain>
    </source>
</reference>
<evidence type="ECO:0000259" key="4">
    <source>
        <dbReference type="PROSITE" id="PS01124"/>
    </source>
</evidence>
<dbReference type="InterPro" id="IPR013096">
    <property type="entry name" value="Cupin_2"/>
</dbReference>
<organism evidence="5 6">
    <name type="scientific">Algoriphagus pacificus</name>
    <dbReference type="NCBI Taxonomy" id="2811234"/>
    <lineage>
        <taxon>Bacteria</taxon>
        <taxon>Pseudomonadati</taxon>
        <taxon>Bacteroidota</taxon>
        <taxon>Cytophagia</taxon>
        <taxon>Cytophagales</taxon>
        <taxon>Cyclobacteriaceae</taxon>
        <taxon>Algoriphagus</taxon>
    </lineage>
</organism>
<sequence length="293" mass="33793">MKTPLKKSRIPDSKVFVVQELIAPYFDKNWHFHPEYQFVVILKGRGTRYIGDHIKPFKEGDMVMTGPNLPHVWRSDNAYFDPANGLETHLVVVYFPENFLGEGIFDKEEFEDIGRLMKASARGLEVTGKSNQEITAMMKKLVHLRGTSQLILLLEILNYLAHSKDINPITNAEYINLNKESEKDRMGEVYEYVMKNYKDKIMLEEVAALANLSVSAFSRFFKSRANKSFSDFICDVRISHACKLLHEEGINISEVCYESGFNTLSNFNKQFKDRIGTTPLNYRKEYLESFGNS</sequence>
<keyword evidence="6" id="KW-1185">Reference proteome</keyword>
<comment type="caution">
    <text evidence="5">The sequence shown here is derived from an EMBL/GenBank/DDBJ whole genome shotgun (WGS) entry which is preliminary data.</text>
</comment>
<evidence type="ECO:0000256" key="1">
    <source>
        <dbReference type="ARBA" id="ARBA00023015"/>
    </source>
</evidence>
<dbReference type="CDD" id="cd06976">
    <property type="entry name" value="cupin_MtlR-like_N"/>
    <property type="match status" value="1"/>
</dbReference>
<evidence type="ECO:0000256" key="3">
    <source>
        <dbReference type="ARBA" id="ARBA00023163"/>
    </source>
</evidence>
<dbReference type="Pfam" id="PF12833">
    <property type="entry name" value="HTH_18"/>
    <property type="match status" value="1"/>
</dbReference>
<dbReference type="Gene3D" id="2.60.120.10">
    <property type="entry name" value="Jelly Rolls"/>
    <property type="match status" value="1"/>
</dbReference>
<name>A0ABS3CI57_9BACT</name>
<dbReference type="SMART" id="SM00342">
    <property type="entry name" value="HTH_ARAC"/>
    <property type="match status" value="1"/>
</dbReference>
<evidence type="ECO:0000256" key="2">
    <source>
        <dbReference type="ARBA" id="ARBA00023125"/>
    </source>
</evidence>
<dbReference type="PANTHER" id="PTHR43280:SF27">
    <property type="entry name" value="TRANSCRIPTIONAL REGULATOR MTLR"/>
    <property type="match status" value="1"/>
</dbReference>